<accession>A0AAD5GUJ7</accession>
<sequence length="73" mass="8591">KDQRDREREAGKREKEEIEGYDDFVRWVYVCLVAQGRRTVGFHPQPPCNPWMLTGAVPEPDYCAYLLMCRINS</sequence>
<feature type="non-terminal residue" evidence="1">
    <location>
        <position position="1"/>
    </location>
</feature>
<dbReference type="Proteomes" id="UP001206925">
    <property type="component" value="Unassembled WGS sequence"/>
</dbReference>
<name>A0AAD5GUJ7_AMBAR</name>
<keyword evidence="2" id="KW-1185">Reference proteome</keyword>
<dbReference type="AlphaFoldDB" id="A0AAD5GUJ7"/>
<dbReference type="EMBL" id="JAMZMK010000569">
    <property type="protein sequence ID" value="KAI7756132.1"/>
    <property type="molecule type" value="Genomic_DNA"/>
</dbReference>
<organism evidence="1 2">
    <name type="scientific">Ambrosia artemisiifolia</name>
    <name type="common">Common ragweed</name>
    <dbReference type="NCBI Taxonomy" id="4212"/>
    <lineage>
        <taxon>Eukaryota</taxon>
        <taxon>Viridiplantae</taxon>
        <taxon>Streptophyta</taxon>
        <taxon>Embryophyta</taxon>
        <taxon>Tracheophyta</taxon>
        <taxon>Spermatophyta</taxon>
        <taxon>Magnoliopsida</taxon>
        <taxon>eudicotyledons</taxon>
        <taxon>Gunneridae</taxon>
        <taxon>Pentapetalae</taxon>
        <taxon>asterids</taxon>
        <taxon>campanulids</taxon>
        <taxon>Asterales</taxon>
        <taxon>Asteraceae</taxon>
        <taxon>Asteroideae</taxon>
        <taxon>Heliantheae alliance</taxon>
        <taxon>Heliantheae</taxon>
        <taxon>Ambrosia</taxon>
    </lineage>
</organism>
<proteinExistence type="predicted"/>
<evidence type="ECO:0000313" key="1">
    <source>
        <dbReference type="EMBL" id="KAI7756132.1"/>
    </source>
</evidence>
<gene>
    <name evidence="1" type="ORF">M8C21_013442</name>
</gene>
<evidence type="ECO:0000313" key="2">
    <source>
        <dbReference type="Proteomes" id="UP001206925"/>
    </source>
</evidence>
<reference evidence="1" key="1">
    <citation type="submission" date="2022-06" db="EMBL/GenBank/DDBJ databases">
        <title>Uncovering the hologenomic basis of an extraordinary plant invasion.</title>
        <authorList>
            <person name="Bieker V.C."/>
            <person name="Martin M.D."/>
            <person name="Gilbert T."/>
            <person name="Hodgins K."/>
            <person name="Battlay P."/>
            <person name="Petersen B."/>
            <person name="Wilson J."/>
        </authorList>
    </citation>
    <scope>NUCLEOTIDE SEQUENCE</scope>
    <source>
        <strain evidence="1">AA19_3_7</strain>
        <tissue evidence="1">Leaf</tissue>
    </source>
</reference>
<protein>
    <submittedName>
        <fullName evidence="1">Uncharacterized protein</fullName>
    </submittedName>
</protein>
<comment type="caution">
    <text evidence="1">The sequence shown here is derived from an EMBL/GenBank/DDBJ whole genome shotgun (WGS) entry which is preliminary data.</text>
</comment>